<evidence type="ECO:0000313" key="2">
    <source>
        <dbReference type="EMBL" id="VEL17099.1"/>
    </source>
</evidence>
<keyword evidence="3" id="KW-1185">Reference proteome</keyword>
<reference evidence="2" key="1">
    <citation type="submission" date="2018-11" db="EMBL/GenBank/DDBJ databases">
        <authorList>
            <consortium name="Pathogen Informatics"/>
        </authorList>
    </citation>
    <scope>NUCLEOTIDE SEQUENCE</scope>
</reference>
<evidence type="ECO:0000313" key="3">
    <source>
        <dbReference type="Proteomes" id="UP000784294"/>
    </source>
</evidence>
<protein>
    <submittedName>
        <fullName evidence="2">Uncharacterized protein</fullName>
    </submittedName>
</protein>
<feature type="region of interest" description="Disordered" evidence="1">
    <location>
        <begin position="146"/>
        <end position="195"/>
    </location>
</feature>
<evidence type="ECO:0000256" key="1">
    <source>
        <dbReference type="SAM" id="MobiDB-lite"/>
    </source>
</evidence>
<gene>
    <name evidence="2" type="ORF">PXEA_LOCUS10539</name>
</gene>
<feature type="compositionally biased region" description="Basic and acidic residues" evidence="1">
    <location>
        <begin position="88"/>
        <end position="111"/>
    </location>
</feature>
<dbReference type="AlphaFoldDB" id="A0A3S5CFL0"/>
<organism evidence="2 3">
    <name type="scientific">Protopolystoma xenopodis</name>
    <dbReference type="NCBI Taxonomy" id="117903"/>
    <lineage>
        <taxon>Eukaryota</taxon>
        <taxon>Metazoa</taxon>
        <taxon>Spiralia</taxon>
        <taxon>Lophotrochozoa</taxon>
        <taxon>Platyhelminthes</taxon>
        <taxon>Monogenea</taxon>
        <taxon>Polyopisthocotylea</taxon>
        <taxon>Polystomatidea</taxon>
        <taxon>Polystomatidae</taxon>
        <taxon>Protopolystoma</taxon>
    </lineage>
</organism>
<sequence length="274" mass="29908">MLVVFLQAPILKRPDNGVADSSNDLHQERRMSQSRTLVEVMAFSMLTSTIFNEVRSFLGQISDEDFSSSRPARIDRTTDRAGIQTERSNGDSREPNENEQHDSEDNDRHDEEQDQGQSGVHSRFMLPSLMSLLSSPARRSLLENRNNHDDDEEENGSNGPQDASANPNPIASNYGDSGADSGTDDDDLPDGRVNTARLTFGSNDLRLAESNGAISIQDRINYRYPFSRLASPSNEISLTSSTDSSSSSSSTNTTSPLSSTMTSTLSSLSSSNDS</sequence>
<feature type="compositionally biased region" description="Low complexity" evidence="1">
    <location>
        <begin position="237"/>
        <end position="274"/>
    </location>
</feature>
<dbReference type="EMBL" id="CAAALY010031073">
    <property type="protein sequence ID" value="VEL17099.1"/>
    <property type="molecule type" value="Genomic_DNA"/>
</dbReference>
<feature type="region of interest" description="Disordered" evidence="1">
    <location>
        <begin position="65"/>
        <end position="123"/>
    </location>
</feature>
<dbReference type="Proteomes" id="UP000784294">
    <property type="component" value="Unassembled WGS sequence"/>
</dbReference>
<comment type="caution">
    <text evidence="2">The sequence shown here is derived from an EMBL/GenBank/DDBJ whole genome shotgun (WGS) entry which is preliminary data.</text>
</comment>
<name>A0A3S5CFL0_9PLAT</name>
<accession>A0A3S5CFL0</accession>
<feature type="compositionally biased region" description="Polar residues" evidence="1">
    <location>
        <begin position="156"/>
        <end position="171"/>
    </location>
</feature>
<feature type="region of interest" description="Disordered" evidence="1">
    <location>
        <begin position="231"/>
        <end position="274"/>
    </location>
</feature>
<proteinExistence type="predicted"/>